<evidence type="ECO:0000313" key="5">
    <source>
        <dbReference type="EMBL" id="TBW56023.1"/>
    </source>
</evidence>
<keyword evidence="2" id="KW-0479">Metal-binding</keyword>
<dbReference type="GO" id="GO:0016829">
    <property type="term" value="F:lyase activity"/>
    <property type="evidence" value="ECO:0007669"/>
    <property type="project" value="UniProtKB-KW"/>
</dbReference>
<dbReference type="SUPFAM" id="SSF51569">
    <property type="entry name" value="Aldolase"/>
    <property type="match status" value="1"/>
</dbReference>
<dbReference type="PANTHER" id="PTHR42738">
    <property type="entry name" value="HYDROXYMETHYLGLUTARYL-COA LYASE"/>
    <property type="match status" value="1"/>
</dbReference>
<dbReference type="CDD" id="cd07938">
    <property type="entry name" value="DRE_TIM_HMGL"/>
    <property type="match status" value="1"/>
</dbReference>
<keyword evidence="3 5" id="KW-0456">Lyase</keyword>
<dbReference type="Gene3D" id="3.20.20.70">
    <property type="entry name" value="Aldolase class I"/>
    <property type="match status" value="1"/>
</dbReference>
<accession>A0ABY1ZKH3</accession>
<comment type="similarity">
    <text evidence="1">Belongs to the HMG-CoA lyase family.</text>
</comment>
<proteinExistence type="inferred from homology"/>
<dbReference type="Proteomes" id="UP000313645">
    <property type="component" value="Unassembled WGS sequence"/>
</dbReference>
<dbReference type="PROSITE" id="PS50991">
    <property type="entry name" value="PYR_CT"/>
    <property type="match status" value="1"/>
</dbReference>
<dbReference type="RefSeq" id="WP_131481652.1">
    <property type="nucleotide sequence ID" value="NZ_SJDL01000013.1"/>
</dbReference>
<evidence type="ECO:0000256" key="1">
    <source>
        <dbReference type="ARBA" id="ARBA00009405"/>
    </source>
</evidence>
<evidence type="ECO:0000313" key="6">
    <source>
        <dbReference type="Proteomes" id="UP000313645"/>
    </source>
</evidence>
<evidence type="ECO:0000256" key="3">
    <source>
        <dbReference type="ARBA" id="ARBA00023239"/>
    </source>
</evidence>
<dbReference type="PANTHER" id="PTHR42738:SF7">
    <property type="entry name" value="HYDROXYMETHYLGLUTARYL-COA LYASE"/>
    <property type="match status" value="1"/>
</dbReference>
<reference evidence="5 6" key="1">
    <citation type="submission" date="2019-02" db="EMBL/GenBank/DDBJ databases">
        <title>Marinobacter halodurans sp. nov., a marine bacterium isolated from sea tidal flat.</title>
        <authorList>
            <person name="Yoo Y."/>
            <person name="Lee D.W."/>
            <person name="Kim B.S."/>
            <person name="Kim J.-J."/>
        </authorList>
    </citation>
    <scope>NUCLEOTIDE SEQUENCE [LARGE SCALE GENOMIC DNA]</scope>
    <source>
        <strain evidence="5 6">YJ-S3-2</strain>
    </source>
</reference>
<feature type="domain" description="Pyruvate carboxyltransferase" evidence="4">
    <location>
        <begin position="6"/>
        <end position="273"/>
    </location>
</feature>
<dbReference type="EMBL" id="SJDL01000013">
    <property type="protein sequence ID" value="TBW56023.1"/>
    <property type="molecule type" value="Genomic_DNA"/>
</dbReference>
<name>A0ABY1ZKH3_9GAMM</name>
<dbReference type="NCBIfam" id="NF004283">
    <property type="entry name" value="PRK05692.1"/>
    <property type="match status" value="1"/>
</dbReference>
<comment type="caution">
    <text evidence="5">The sequence shown here is derived from an EMBL/GenBank/DDBJ whole genome shotgun (WGS) entry which is preliminary data.</text>
</comment>
<keyword evidence="6" id="KW-1185">Reference proteome</keyword>
<evidence type="ECO:0000256" key="2">
    <source>
        <dbReference type="ARBA" id="ARBA00022723"/>
    </source>
</evidence>
<dbReference type="Pfam" id="PF00682">
    <property type="entry name" value="HMGL-like"/>
    <property type="match status" value="1"/>
</dbReference>
<sequence>MTGEKVTLVEVGLRDGLQNEATAVSHEDRARWFNALADTGLTRIEAGSFVSPKWVPQMANTDAVMQAIRRRDHVSAEVLVPNSKGLEAALAADADVIAVFTAASESFNRKNINCSIEESIARFEPVVSGAKSAGKRVRAYVSCVVGCPYEGPIAPGQVADVVQKLLELGADEVSLGDTIGVARPREIHALLDATLSLMPTENLALHCHDTRGQAIANIYAGLERGIRIFDSAVAGLGGCPYAKGATGNVATEDVLYLLQGEGFETGVDLHAVARVGREICELLGRSNPSRTGKALTAHLTEDDLMTGQDQDS</sequence>
<protein>
    <submittedName>
        <fullName evidence="5">Hydroxymethylglutaryl-CoA lyase</fullName>
    </submittedName>
</protein>
<gene>
    <name evidence="5" type="ORF">EZI54_10280</name>
</gene>
<dbReference type="InterPro" id="IPR043594">
    <property type="entry name" value="HMGL"/>
</dbReference>
<dbReference type="InterPro" id="IPR000891">
    <property type="entry name" value="PYR_CT"/>
</dbReference>
<dbReference type="InterPro" id="IPR013785">
    <property type="entry name" value="Aldolase_TIM"/>
</dbReference>
<organism evidence="5 6">
    <name type="scientific">Marinobacter halodurans</name>
    <dbReference type="NCBI Taxonomy" id="2528979"/>
    <lineage>
        <taxon>Bacteria</taxon>
        <taxon>Pseudomonadati</taxon>
        <taxon>Pseudomonadota</taxon>
        <taxon>Gammaproteobacteria</taxon>
        <taxon>Pseudomonadales</taxon>
        <taxon>Marinobacteraceae</taxon>
        <taxon>Marinobacter</taxon>
    </lineage>
</organism>
<evidence type="ECO:0000259" key="4">
    <source>
        <dbReference type="PROSITE" id="PS50991"/>
    </source>
</evidence>